<keyword evidence="3" id="KW-1185">Reference proteome</keyword>
<evidence type="ECO:0000313" key="3">
    <source>
        <dbReference type="Proteomes" id="UP000269998"/>
    </source>
</evidence>
<name>A0A447GIK0_9MYCO</name>
<gene>
    <name evidence="2" type="ORF">MB901379_03890</name>
</gene>
<dbReference type="KEGG" id="mbai:MB901379_03890"/>
<organism evidence="2 3">
    <name type="scientific">Mycobacterium basiliense</name>
    <dbReference type="NCBI Taxonomy" id="2094119"/>
    <lineage>
        <taxon>Bacteria</taxon>
        <taxon>Bacillati</taxon>
        <taxon>Actinomycetota</taxon>
        <taxon>Actinomycetes</taxon>
        <taxon>Mycobacteriales</taxon>
        <taxon>Mycobacteriaceae</taxon>
        <taxon>Mycobacterium</taxon>
    </lineage>
</organism>
<evidence type="ECO:0000313" key="2">
    <source>
        <dbReference type="EMBL" id="VDM90294.1"/>
    </source>
</evidence>
<proteinExistence type="predicted"/>
<sequence length="255" mass="28684">MNTTNKGEGPSAATGGLPNQPITPFMRKDSSTMTLPAATDRLQALCCECGNLRTYKVARNRRGYWGGRDWHRDLGDLKCSACRAVTTHALLADPTDFDERRQLAALGDRTFFSGWDEESFRCNQIQYRKGLPRNPNLQHSWWVRDADKARAAGQTTVAALCGETIKLPTPERTHTQKGGVYEAPRTFSEVEREDPDTGLSWLDLDCVDCLRVWNTAQAKKRRKELFVKIMRLAAEIDTLDAATVDRLLSHIEVQS</sequence>
<reference evidence="3" key="1">
    <citation type="submission" date="2018-02" db="EMBL/GenBank/DDBJ databases">
        <authorList>
            <person name="Seth-Smith MB H."/>
            <person name="Seth-Smith H."/>
        </authorList>
    </citation>
    <scope>NUCLEOTIDE SEQUENCE [LARGE SCALE GENOMIC DNA]</scope>
</reference>
<evidence type="ECO:0000256" key="1">
    <source>
        <dbReference type="SAM" id="MobiDB-lite"/>
    </source>
</evidence>
<dbReference type="AlphaFoldDB" id="A0A447GIK0"/>
<dbReference type="EMBL" id="LR130759">
    <property type="protein sequence ID" value="VDM90294.1"/>
    <property type="molecule type" value="Genomic_DNA"/>
</dbReference>
<feature type="region of interest" description="Disordered" evidence="1">
    <location>
        <begin position="1"/>
        <end position="28"/>
    </location>
</feature>
<protein>
    <submittedName>
        <fullName evidence="2">Uncharacterized protein</fullName>
    </submittedName>
</protein>
<dbReference type="Proteomes" id="UP000269998">
    <property type="component" value="Chromosome"/>
</dbReference>
<accession>A0A447GIK0</accession>